<dbReference type="EMBL" id="CP158165">
    <property type="protein sequence ID" value="XBV25708.1"/>
    <property type="molecule type" value="Genomic_DNA"/>
</dbReference>
<gene>
    <name evidence="2" type="ORF">ABN611_04645</name>
</gene>
<dbReference type="SUPFAM" id="SSF52507">
    <property type="entry name" value="Homo-oligomeric flavin-containing Cys decarboxylases, HFCD"/>
    <property type="match status" value="1"/>
</dbReference>
<protein>
    <submittedName>
        <fullName evidence="2">Flavoprotein</fullName>
    </submittedName>
</protein>
<dbReference type="InterPro" id="IPR036551">
    <property type="entry name" value="Flavin_trans-like"/>
</dbReference>
<dbReference type="GO" id="GO:0003824">
    <property type="term" value="F:catalytic activity"/>
    <property type="evidence" value="ECO:0007669"/>
    <property type="project" value="InterPro"/>
</dbReference>
<evidence type="ECO:0000313" key="2">
    <source>
        <dbReference type="EMBL" id="XBV25708.1"/>
    </source>
</evidence>
<dbReference type="AlphaFoldDB" id="A0AAU7TFV2"/>
<dbReference type="InterPro" id="IPR003382">
    <property type="entry name" value="Flavoprotein"/>
</dbReference>
<dbReference type="Pfam" id="PF02441">
    <property type="entry name" value="Flavoprotein"/>
    <property type="match status" value="1"/>
</dbReference>
<reference evidence="2" key="1">
    <citation type="submission" date="2024-06" db="EMBL/GenBank/DDBJ databases">
        <title>Kribbella sp. strain HUAS MG21 genome sequences.</title>
        <authorList>
            <person name="Mo P."/>
        </authorList>
    </citation>
    <scope>NUCLEOTIDE SEQUENCE</scope>
    <source>
        <strain evidence="2">HUAS MG21</strain>
    </source>
</reference>
<proteinExistence type="predicted"/>
<name>A0AAU7TFV2_9ACTN</name>
<dbReference type="RefSeq" id="WP_350278516.1">
    <property type="nucleotide sequence ID" value="NZ_CP158165.1"/>
</dbReference>
<organism evidence="2">
    <name type="scientific">Kribbella sp. HUAS MG21</name>
    <dbReference type="NCBI Taxonomy" id="3160966"/>
    <lineage>
        <taxon>Bacteria</taxon>
        <taxon>Bacillati</taxon>
        <taxon>Actinomycetota</taxon>
        <taxon>Actinomycetes</taxon>
        <taxon>Propionibacteriales</taxon>
        <taxon>Kribbellaceae</taxon>
        <taxon>Kribbella</taxon>
    </lineage>
</organism>
<sequence>MEDGEAGSVNSQRVLHLFICGAGPARRIHELIDLAHDEGWDVYCAATESAVQHFLDTDAVAERCGHPVRTTYRRPGETPTPSADAVIVAPATYNTINKWAAGVADTYVLTQLAELTGLGVRIVVLPFVNQSLAANRIFLRSVEELRSDGVRVLFGPGEFEPHPPRTGDDAMTSFPWKLALRAARD</sequence>
<dbReference type="Gene3D" id="3.40.50.1950">
    <property type="entry name" value="Flavin prenyltransferase-like"/>
    <property type="match status" value="1"/>
</dbReference>
<evidence type="ECO:0000259" key="1">
    <source>
        <dbReference type="Pfam" id="PF02441"/>
    </source>
</evidence>
<accession>A0AAU7TFV2</accession>
<feature type="domain" description="Flavoprotein" evidence="1">
    <location>
        <begin position="17"/>
        <end position="145"/>
    </location>
</feature>